<sequence length="186" mass="21200">MARANHAWGAWSAEVAVGATSANMIEEWKRKSENIEKAEQIKDEVYFLNDKREVVVETYGMDFDPCHQEASQGSWEQGYRNQGRNFKHVGNLENQEREEPIYSNIEIMLENVLERVTSTNLGVCKLKSELVTLTQTNKSHDISIRDFEERMNQLASQNESGVNGYARGTLVEMVTKNPEYGKCCGD</sequence>
<accession>A0ABS8T3D2</accession>
<dbReference type="EMBL" id="JACEIK010001092">
    <property type="protein sequence ID" value="MCD7465882.1"/>
    <property type="molecule type" value="Genomic_DNA"/>
</dbReference>
<keyword evidence="2" id="KW-1185">Reference proteome</keyword>
<proteinExistence type="predicted"/>
<gene>
    <name evidence="1" type="ORF">HAX54_002078</name>
</gene>
<evidence type="ECO:0000313" key="2">
    <source>
        <dbReference type="Proteomes" id="UP000823775"/>
    </source>
</evidence>
<evidence type="ECO:0000313" key="1">
    <source>
        <dbReference type="EMBL" id="MCD7465882.1"/>
    </source>
</evidence>
<name>A0ABS8T3D2_DATST</name>
<protein>
    <submittedName>
        <fullName evidence="1">Uncharacterized protein</fullName>
    </submittedName>
</protein>
<dbReference type="Proteomes" id="UP000823775">
    <property type="component" value="Unassembled WGS sequence"/>
</dbReference>
<comment type="caution">
    <text evidence="1">The sequence shown here is derived from an EMBL/GenBank/DDBJ whole genome shotgun (WGS) entry which is preliminary data.</text>
</comment>
<organism evidence="1 2">
    <name type="scientific">Datura stramonium</name>
    <name type="common">Jimsonweed</name>
    <name type="synonym">Common thornapple</name>
    <dbReference type="NCBI Taxonomy" id="4076"/>
    <lineage>
        <taxon>Eukaryota</taxon>
        <taxon>Viridiplantae</taxon>
        <taxon>Streptophyta</taxon>
        <taxon>Embryophyta</taxon>
        <taxon>Tracheophyta</taxon>
        <taxon>Spermatophyta</taxon>
        <taxon>Magnoliopsida</taxon>
        <taxon>eudicotyledons</taxon>
        <taxon>Gunneridae</taxon>
        <taxon>Pentapetalae</taxon>
        <taxon>asterids</taxon>
        <taxon>lamiids</taxon>
        <taxon>Solanales</taxon>
        <taxon>Solanaceae</taxon>
        <taxon>Solanoideae</taxon>
        <taxon>Datureae</taxon>
        <taxon>Datura</taxon>
    </lineage>
</organism>
<reference evidence="1 2" key="1">
    <citation type="journal article" date="2021" name="BMC Genomics">
        <title>Datura genome reveals duplications of psychoactive alkaloid biosynthetic genes and high mutation rate following tissue culture.</title>
        <authorList>
            <person name="Rajewski A."/>
            <person name="Carter-House D."/>
            <person name="Stajich J."/>
            <person name="Litt A."/>
        </authorList>
    </citation>
    <scope>NUCLEOTIDE SEQUENCE [LARGE SCALE GENOMIC DNA]</scope>
    <source>
        <strain evidence="1">AR-01</strain>
    </source>
</reference>